<sequence length="249" mass="26516">MYFSRPKKALFVVTVIFVILLKFGFSGYAQHRSVGMNAEGNLLSGSRAGSGGGYLPTSGWGLSVHGGYENPIGSITEIYKGGPSFGLNVINRWNHLILSGTVDYRSFVPKNRVLPLEIKINGQLVADGEITLTNFTGLGVYLGAAYEFMITPGASFYAGVNLGAIRTDYNGTYSGTAEAETTEEPTKSTTPYVGPKLGLNFALGNKISLGVEAKYALGLGKLNFTSIDGTPDTQGFKSVAGNLFLTYSF</sequence>
<name>A0A2H9VTH4_9SPHI</name>
<organism evidence="1 2">
    <name type="scientific">Mucilaginibacter auburnensis</name>
    <dbReference type="NCBI Taxonomy" id="1457233"/>
    <lineage>
        <taxon>Bacteria</taxon>
        <taxon>Pseudomonadati</taxon>
        <taxon>Bacteroidota</taxon>
        <taxon>Sphingobacteriia</taxon>
        <taxon>Sphingobacteriales</taxon>
        <taxon>Sphingobacteriaceae</taxon>
        <taxon>Mucilaginibacter</taxon>
    </lineage>
</organism>
<dbReference type="AlphaFoldDB" id="A0A2H9VTH4"/>
<evidence type="ECO:0000313" key="2">
    <source>
        <dbReference type="Proteomes" id="UP000242687"/>
    </source>
</evidence>
<dbReference type="OrthoDB" id="791707at2"/>
<dbReference type="RefSeq" id="WP_100340335.1">
    <property type="nucleotide sequence ID" value="NZ_PGFJ01000001.1"/>
</dbReference>
<dbReference type="EMBL" id="PGFJ01000001">
    <property type="protein sequence ID" value="PJJ84126.1"/>
    <property type="molecule type" value="Genomic_DNA"/>
</dbReference>
<comment type="caution">
    <text evidence="1">The sequence shown here is derived from an EMBL/GenBank/DDBJ whole genome shotgun (WGS) entry which is preliminary data.</text>
</comment>
<keyword evidence="2" id="KW-1185">Reference proteome</keyword>
<dbReference type="InterPro" id="IPR011250">
    <property type="entry name" value="OMP/PagP_B-barrel"/>
</dbReference>
<gene>
    <name evidence="1" type="ORF">CLV57_1130</name>
</gene>
<dbReference type="Gene3D" id="2.40.160.20">
    <property type="match status" value="1"/>
</dbReference>
<evidence type="ECO:0008006" key="3">
    <source>
        <dbReference type="Google" id="ProtNLM"/>
    </source>
</evidence>
<dbReference type="Proteomes" id="UP000242687">
    <property type="component" value="Unassembled WGS sequence"/>
</dbReference>
<accession>A0A2H9VTH4</accession>
<evidence type="ECO:0000313" key="1">
    <source>
        <dbReference type="EMBL" id="PJJ84126.1"/>
    </source>
</evidence>
<protein>
    <recommendedName>
        <fullName evidence="3">Outer membrane protein with beta-barrel domain</fullName>
    </recommendedName>
</protein>
<dbReference type="SUPFAM" id="SSF56925">
    <property type="entry name" value="OMPA-like"/>
    <property type="match status" value="1"/>
</dbReference>
<proteinExistence type="predicted"/>
<reference evidence="1 2" key="1">
    <citation type="submission" date="2017-11" db="EMBL/GenBank/DDBJ databases">
        <title>Genomic Encyclopedia of Archaeal and Bacterial Type Strains, Phase II (KMG-II): From Individual Species to Whole Genera.</title>
        <authorList>
            <person name="Goeker M."/>
        </authorList>
    </citation>
    <scope>NUCLEOTIDE SEQUENCE [LARGE SCALE GENOMIC DNA]</scope>
    <source>
        <strain evidence="1 2">DSM 28175</strain>
    </source>
</reference>